<dbReference type="KEGG" id="had:CDV25_02470"/>
<dbReference type="SUPFAM" id="SSF53448">
    <property type="entry name" value="Nucleotide-diphospho-sugar transferases"/>
    <property type="match status" value="1"/>
</dbReference>
<dbReference type="EMBL" id="CP021886">
    <property type="protein sequence ID" value="AWI33747.1"/>
    <property type="molecule type" value="Genomic_DNA"/>
</dbReference>
<evidence type="ECO:0000313" key="2">
    <source>
        <dbReference type="EMBL" id="AWI33747.1"/>
    </source>
</evidence>
<proteinExistence type="predicted"/>
<dbReference type="Pfam" id="PF00535">
    <property type="entry name" value="Glycos_transf_2"/>
    <property type="match status" value="1"/>
</dbReference>
<protein>
    <recommendedName>
        <fullName evidence="1">Glycosyltransferase 2-like domain-containing protein</fullName>
    </recommendedName>
</protein>
<dbReference type="CDD" id="cd00761">
    <property type="entry name" value="Glyco_tranf_GTA_type"/>
    <property type="match status" value="1"/>
</dbReference>
<dbReference type="PANTHER" id="PTHR22916">
    <property type="entry name" value="GLYCOSYLTRANSFERASE"/>
    <property type="match status" value="1"/>
</dbReference>
<accession>A0A2U8FD31</accession>
<dbReference type="Proteomes" id="UP000244890">
    <property type="component" value="Chromosome"/>
</dbReference>
<dbReference type="InterPro" id="IPR029044">
    <property type="entry name" value="Nucleotide-diphossugar_trans"/>
</dbReference>
<dbReference type="OrthoDB" id="5363708at2"/>
<organism evidence="2">
    <name type="scientific">Helicobacter apodemus</name>
    <dbReference type="NCBI Taxonomy" id="135569"/>
    <lineage>
        <taxon>Bacteria</taxon>
        <taxon>Pseudomonadati</taxon>
        <taxon>Campylobacterota</taxon>
        <taxon>Epsilonproteobacteria</taxon>
        <taxon>Campylobacterales</taxon>
        <taxon>Helicobacteraceae</taxon>
        <taxon>Helicobacter</taxon>
    </lineage>
</organism>
<evidence type="ECO:0000259" key="1">
    <source>
        <dbReference type="Pfam" id="PF00535"/>
    </source>
</evidence>
<name>A0A2U8FD31_9HELI</name>
<reference evidence="2" key="1">
    <citation type="submission" date="2017-06" db="EMBL/GenBank/DDBJ databases">
        <title>Complete genome of Helicobacter apodemus.</title>
        <authorList>
            <person name="Cho S."/>
        </authorList>
    </citation>
    <scope>NUCLEOTIDE SEQUENCE [LARGE SCALE GENOMIC DNA]</scope>
    <source>
        <strain evidence="2">SCJK1</strain>
    </source>
</reference>
<gene>
    <name evidence="2" type="ORF">CDV25_02470</name>
</gene>
<dbReference type="RefSeq" id="WP_108910628.1">
    <property type="nucleotide sequence ID" value="NZ_CP021886.1"/>
</dbReference>
<sequence length="429" mass="50279">MKSKVAIIIPVYNVEQYLRQCLDSLLSQTLKSLQILCVNDGSTDKSLNILEEYANKDKRIQILNKENGGQGSARNLGIAYVNAECVYFVDSDDWLEIDALEKFYTLLQKSNADIVLSGATIYYQLLEKYDTKFLSTCYNKQDEEICDFKAIQSKIFTRIAPFFKFYRFSFLQTLLENGKLYPENILFEDILPHIKSLLLAKKITFLNQNKYFYRVRENSTMTSQYSRNAGIFDSLVAVKQIEEFLLTHHLMDTLKKEFFIFVCEHTQYHFNRCSKTFKPSFAQKAKEYLATFDNPYFIDEKTQPYKEKILKTLDLNKPTGATQRIKNHLAYKLGQEMLKAKSPLKILKLPFTLIKTIQTHKFESKVLKTLYKSHPQLKPPALEHYADYKEALKVKEHLSYCLGEAMLKNPLTFVFKIAFIYRDYKRKRL</sequence>
<dbReference type="AlphaFoldDB" id="A0A2U8FD31"/>
<dbReference type="GO" id="GO:0016758">
    <property type="term" value="F:hexosyltransferase activity"/>
    <property type="evidence" value="ECO:0007669"/>
    <property type="project" value="UniProtKB-ARBA"/>
</dbReference>
<dbReference type="Gene3D" id="3.90.550.10">
    <property type="entry name" value="Spore Coat Polysaccharide Biosynthesis Protein SpsA, Chain A"/>
    <property type="match status" value="1"/>
</dbReference>
<dbReference type="PANTHER" id="PTHR22916:SF3">
    <property type="entry name" value="UDP-GLCNAC:BETAGAL BETA-1,3-N-ACETYLGLUCOSAMINYLTRANSFERASE-LIKE PROTEIN 1"/>
    <property type="match status" value="1"/>
</dbReference>
<dbReference type="InterPro" id="IPR001173">
    <property type="entry name" value="Glyco_trans_2-like"/>
</dbReference>
<feature type="domain" description="Glycosyltransferase 2-like" evidence="1">
    <location>
        <begin position="7"/>
        <end position="132"/>
    </location>
</feature>